<protein>
    <recommendedName>
        <fullName evidence="1">UPF0284 protein HAPAU_08880</fullName>
    </recommendedName>
</protein>
<evidence type="ECO:0000313" key="3">
    <source>
        <dbReference type="EMBL" id="KYH27000.1"/>
    </source>
</evidence>
<dbReference type="PANTHER" id="PTHR38811:SF1">
    <property type="entry name" value="UPF0284 PROTEIN SLL1500"/>
    <property type="match status" value="1"/>
</dbReference>
<comment type="similarity">
    <text evidence="1">Belongs to the UPF0284 family.</text>
</comment>
<feature type="region of interest" description="Disordered" evidence="2">
    <location>
        <begin position="22"/>
        <end position="45"/>
    </location>
</feature>
<accession>A0A151AHH2</accession>
<dbReference type="EMBL" id="LTAZ01000003">
    <property type="protein sequence ID" value="KYH27000.1"/>
    <property type="molecule type" value="Genomic_DNA"/>
</dbReference>
<comment type="caution">
    <text evidence="3">The sequence shown here is derived from an EMBL/GenBank/DDBJ whole genome shotgun (WGS) entry which is preliminary data.</text>
</comment>
<dbReference type="InterPro" id="IPR003200">
    <property type="entry name" value="Nict_dMeBzImd_PRibTrfase"/>
</dbReference>
<dbReference type="RefSeq" id="WP_066380005.1">
    <property type="nucleotide sequence ID" value="NZ_LTAZ01000003.1"/>
</dbReference>
<dbReference type="SUPFAM" id="SSF52733">
    <property type="entry name" value="Nicotinate mononucleotide:5,6-dimethylbenzimidazole phosphoribosyltransferase (CobT)"/>
    <property type="match status" value="1"/>
</dbReference>
<dbReference type="Pfam" id="PF02277">
    <property type="entry name" value="DBI_PRT"/>
    <property type="match status" value="1"/>
</dbReference>
<name>A0A151AHH2_9EURY</name>
<proteinExistence type="inferred from homology"/>
<dbReference type="PANTHER" id="PTHR38811">
    <property type="match status" value="1"/>
</dbReference>
<evidence type="ECO:0000256" key="1">
    <source>
        <dbReference type="HAMAP-Rule" id="MF_01086"/>
    </source>
</evidence>
<dbReference type="CDD" id="cd02439">
    <property type="entry name" value="DMB-PRT_CobT"/>
    <property type="match status" value="1"/>
</dbReference>
<evidence type="ECO:0000256" key="2">
    <source>
        <dbReference type="SAM" id="MobiDB-lite"/>
    </source>
</evidence>
<dbReference type="OrthoDB" id="9136at2157"/>
<feature type="region of interest" description="Disordered" evidence="2">
    <location>
        <begin position="98"/>
        <end position="120"/>
    </location>
</feature>
<reference evidence="3 4" key="1">
    <citation type="submission" date="2016-02" db="EMBL/GenBank/DDBJ databases">
        <title>Genome sequence of Halalkalicoccus paucihalophilus DSM 24557.</title>
        <authorList>
            <person name="Poehlein A."/>
            <person name="Daniel R."/>
        </authorList>
    </citation>
    <scope>NUCLEOTIDE SEQUENCE [LARGE SCALE GENOMIC DNA]</scope>
    <source>
        <strain evidence="3 4">DSM 24557</strain>
    </source>
</reference>
<dbReference type="InterPro" id="IPR002805">
    <property type="entry name" value="Nict_dMeBzImd_PRibTrfase_arc"/>
</dbReference>
<dbReference type="AlphaFoldDB" id="A0A151AHH2"/>
<dbReference type="Gene3D" id="3.40.50.10210">
    <property type="match status" value="1"/>
</dbReference>
<keyword evidence="4" id="KW-1185">Reference proteome</keyword>
<evidence type="ECO:0000313" key="4">
    <source>
        <dbReference type="Proteomes" id="UP000075321"/>
    </source>
</evidence>
<dbReference type="NCBIfam" id="NF003372">
    <property type="entry name" value="PRK04447.1-5"/>
    <property type="match status" value="1"/>
</dbReference>
<keyword evidence="3" id="KW-0328">Glycosyltransferase</keyword>
<keyword evidence="3" id="KW-0808">Transferase</keyword>
<organism evidence="3 4">
    <name type="scientific">Halalkalicoccus paucihalophilus</name>
    <dbReference type="NCBI Taxonomy" id="1008153"/>
    <lineage>
        <taxon>Archaea</taxon>
        <taxon>Methanobacteriati</taxon>
        <taxon>Methanobacteriota</taxon>
        <taxon>Stenosarchaea group</taxon>
        <taxon>Halobacteria</taxon>
        <taxon>Halobacteriales</taxon>
        <taxon>Halococcaceae</taxon>
        <taxon>Halalkalicoccus</taxon>
    </lineage>
</organism>
<sequence length="354" mass="36041">MVEERGRRPGGTEAERLIVVAGSTRTAGVEGRDGPISAAGADPEAMATTPSADLELLEYGDVTRAPTVPVSPTGCPTPAVHTRAIRELVGFDVTPMDAGLERESGAPTVSLGEEPGSDIRDEEPVENARELFDTAKGFGRSLPDAELAIGETIPGGTTTAMAVLGALGERPAVSSSLPANPLALKRKVVDDALASSGLEPGDAAGTPIEAVRCVGDPVLAAVAGLIVGATDAGIEVTLAGGTQLAAAAALARHAGVEAPLRLATTSFVAEDGSAGIEALATDLDLDLQVTDPGFDGRNHPAMAAYAAGEAKEGVGMGGALWLAERDGVPMDAVRERIETVYDRLTRSKRSLSRP</sequence>
<dbReference type="HAMAP" id="MF_01086">
    <property type="entry name" value="UPF0284"/>
    <property type="match status" value="1"/>
</dbReference>
<gene>
    <name evidence="3" type="primary">cobT</name>
    <name evidence="3" type="ORF">HAPAU_08880</name>
</gene>
<dbReference type="Proteomes" id="UP000075321">
    <property type="component" value="Unassembled WGS sequence"/>
</dbReference>
<dbReference type="GO" id="GO:0008939">
    <property type="term" value="F:nicotinate-nucleotide-dimethylbenzimidazole phosphoribosyltransferase activity"/>
    <property type="evidence" value="ECO:0007669"/>
    <property type="project" value="InterPro"/>
</dbReference>
<dbReference type="NCBIfam" id="NF003371">
    <property type="entry name" value="PRK04447.1-4"/>
    <property type="match status" value="1"/>
</dbReference>
<dbReference type="InterPro" id="IPR036087">
    <property type="entry name" value="Nict_dMeBzImd_PRibTrfase_sf"/>
</dbReference>
<dbReference type="PATRIC" id="fig|1008153.3.peg.893"/>